<proteinExistence type="predicted"/>
<protein>
    <submittedName>
        <fullName evidence="1">ORF3 protein</fullName>
    </submittedName>
</protein>
<name>Q6TE19_VIBCL</name>
<evidence type="ECO:0000313" key="1">
    <source>
        <dbReference type="EMBL" id="AAQ97145.1"/>
    </source>
</evidence>
<organism evidence="1">
    <name type="scientific">Vibrio cholerae</name>
    <dbReference type="NCBI Taxonomy" id="666"/>
    <lineage>
        <taxon>Bacteria</taxon>
        <taxon>Pseudomonadati</taxon>
        <taxon>Pseudomonadota</taxon>
        <taxon>Gammaproteobacteria</taxon>
        <taxon>Vibrionales</taxon>
        <taxon>Vibrionaceae</taxon>
        <taxon>Vibrio</taxon>
    </lineage>
</organism>
<reference evidence="1" key="1">
    <citation type="journal article" date="2007" name="J. Microbiol.">
        <title>pVC, a small cryptic plasmid from the environmental isolate of Vibrio cholerae MP-1.</title>
        <authorList>
            <person name="Zhang R."/>
            <person name="Wang Y."/>
            <person name="Leung P.C."/>
            <person name="Gu J.D."/>
        </authorList>
    </citation>
    <scope>NUCLEOTIDE SEQUENCE</scope>
    <source>
        <plasmid evidence="1">pVC</plasmid>
    </source>
</reference>
<dbReference type="AlphaFoldDB" id="Q6TE19"/>
<geneLocation type="plasmid" evidence="1">
    <name>pVC</name>
</geneLocation>
<keyword evidence="1" id="KW-0614">Plasmid</keyword>
<sequence length="190" mass="21937">MILKAKRQKISLYQGEFMSKRSNKSGAQKLAERKIELRNQLWGEEINNKKLWNRNSHDGYTTLPRTLPYIGRIMDREAGKGTPVSGTYLALWCNVFDDSFLEIKDQKRYAFESGFSGERAVTTWAGRMRKLEEMGFIESRHGTEGDLHYILLMNPLEVCKTICKEKNNDELYNALLARMNAVGAKFDESE</sequence>
<accession>Q6TE19</accession>
<dbReference type="EMBL" id="AY423429">
    <property type="protein sequence ID" value="AAQ97145.1"/>
    <property type="molecule type" value="Genomic_DNA"/>
</dbReference>